<keyword evidence="3" id="KW-1133">Transmembrane helix</keyword>
<feature type="compositionally biased region" description="Basic and acidic residues" evidence="2">
    <location>
        <begin position="62"/>
        <end position="82"/>
    </location>
</feature>
<evidence type="ECO:0000313" key="6">
    <source>
        <dbReference type="Proteomes" id="UP000254150"/>
    </source>
</evidence>
<evidence type="ECO:0000256" key="3">
    <source>
        <dbReference type="SAM" id="Phobius"/>
    </source>
</evidence>
<keyword evidence="1" id="KW-0175">Coiled coil</keyword>
<feature type="coiled-coil region" evidence="1">
    <location>
        <begin position="177"/>
        <end position="220"/>
    </location>
</feature>
<accession>A0A380P3Z5</accession>
<evidence type="ECO:0000313" key="5">
    <source>
        <dbReference type="EMBL" id="SUP59929.1"/>
    </source>
</evidence>
<keyword evidence="3" id="KW-0472">Membrane</keyword>
<reference evidence="5 6" key="1">
    <citation type="submission" date="2018-06" db="EMBL/GenBank/DDBJ databases">
        <authorList>
            <consortium name="Pathogen Informatics"/>
            <person name="Doyle S."/>
        </authorList>
    </citation>
    <scope>NUCLEOTIDE SEQUENCE [LARGE SCALE GENOMIC DNA]</scope>
    <source>
        <strain evidence="5 6">NCTC7807</strain>
    </source>
</reference>
<keyword evidence="3" id="KW-0812">Transmembrane</keyword>
<feature type="domain" description="DUF4349" evidence="4">
    <location>
        <begin position="85"/>
        <end position="293"/>
    </location>
</feature>
<protein>
    <submittedName>
        <fullName evidence="5">Lipoprotein</fullName>
    </submittedName>
</protein>
<proteinExistence type="predicted"/>
<evidence type="ECO:0000256" key="2">
    <source>
        <dbReference type="SAM" id="MobiDB-lite"/>
    </source>
</evidence>
<organism evidence="5 6">
    <name type="scientific">Streptomyces griseus</name>
    <dbReference type="NCBI Taxonomy" id="1911"/>
    <lineage>
        <taxon>Bacteria</taxon>
        <taxon>Bacillati</taxon>
        <taxon>Actinomycetota</taxon>
        <taxon>Actinomycetes</taxon>
        <taxon>Kitasatosporales</taxon>
        <taxon>Streptomycetaceae</taxon>
        <taxon>Streptomyces</taxon>
    </lineage>
</organism>
<dbReference type="PROSITE" id="PS51257">
    <property type="entry name" value="PROKAR_LIPOPROTEIN"/>
    <property type="match status" value="1"/>
</dbReference>
<feature type="region of interest" description="Disordered" evidence="2">
    <location>
        <begin position="32"/>
        <end position="82"/>
    </location>
</feature>
<evidence type="ECO:0000259" key="4">
    <source>
        <dbReference type="Pfam" id="PF14257"/>
    </source>
</evidence>
<dbReference type="RefSeq" id="WP_115069115.1">
    <property type="nucleotide sequence ID" value="NZ_UHID01000007.1"/>
</dbReference>
<dbReference type="AlphaFoldDB" id="A0A380P3Z5"/>
<dbReference type="InterPro" id="IPR025645">
    <property type="entry name" value="DUF4349"/>
</dbReference>
<feature type="compositionally biased region" description="Low complexity" evidence="2">
    <location>
        <begin position="32"/>
        <end position="53"/>
    </location>
</feature>
<dbReference type="Pfam" id="PF14257">
    <property type="entry name" value="DUF4349"/>
    <property type="match status" value="1"/>
</dbReference>
<feature type="region of interest" description="Disordered" evidence="2">
    <location>
        <begin position="299"/>
        <end position="336"/>
    </location>
</feature>
<name>A0A380P3Z5_STRGR</name>
<dbReference type="Proteomes" id="UP000254150">
    <property type="component" value="Unassembled WGS sequence"/>
</dbReference>
<evidence type="ECO:0000256" key="1">
    <source>
        <dbReference type="SAM" id="Coils"/>
    </source>
</evidence>
<gene>
    <name evidence="5" type="ORF">NCTC7807_03989</name>
</gene>
<sequence length="336" mass="34859">MSRTRTGNGGGIAKRRATALLAVAVLGLAGCSSGSSESASSVPERAAAPSSADGAGGGQAERQGDGADRSGEAAGRRTPELKGVHLVRTAELELRVKDVPAALASARSVVEDAGGYVGEESTRRDARGHERSTVVVRVPQERYDAVLDSLGEGGEVVSRRTGAEDVTEEVVDVESRLKSQRASVARVRELMERAEKLSDVVALEGELSSRQAELESLLAQQSSLKDRTSMATVTLQLSERAAKAEPAGDDGPTFTDALSGGWSALTATLRWLTVAVGAALPFVPALGLVLLVRRLTRRRRPAGSAAAPRAPEREGEAGAQDSGAEPAVPAARPGRD</sequence>
<feature type="transmembrane region" description="Helical" evidence="3">
    <location>
        <begin position="271"/>
        <end position="292"/>
    </location>
</feature>
<dbReference type="EMBL" id="UHID01000007">
    <property type="protein sequence ID" value="SUP59929.1"/>
    <property type="molecule type" value="Genomic_DNA"/>
</dbReference>
<keyword evidence="5" id="KW-0449">Lipoprotein</keyword>